<keyword evidence="1 5" id="KW-0489">Methyltransferase</keyword>
<evidence type="ECO:0000256" key="4">
    <source>
        <dbReference type="SAM" id="Phobius"/>
    </source>
</evidence>
<accession>A0ABP9V9F9</accession>
<dbReference type="GO" id="GO:0032259">
    <property type="term" value="P:methylation"/>
    <property type="evidence" value="ECO:0007669"/>
    <property type="project" value="UniProtKB-KW"/>
</dbReference>
<evidence type="ECO:0000313" key="6">
    <source>
        <dbReference type="Proteomes" id="UP001424741"/>
    </source>
</evidence>
<dbReference type="PANTHER" id="PTHR42912:SF80">
    <property type="entry name" value="METHYLTRANSFERASE DOMAIN-CONTAINING PROTEIN"/>
    <property type="match status" value="1"/>
</dbReference>
<sequence length="181" mass="20807">MTGGAECLTHMRTHFGKETRMELVDWCEDMCARARQTVRRYHGKQVEVINASALALPGQDASYDAVVSTFGLKTLSPDELLDFVREVKRVLKPGGSISLLEFSMPENAMVRFFFRLYVKIYVPFLGWLFLGNPDNYRMLWKYTREFGSCRRVVPLFESEGFEVQCRSSFFGSATHITGRIH</sequence>
<evidence type="ECO:0000256" key="2">
    <source>
        <dbReference type="ARBA" id="ARBA00022679"/>
    </source>
</evidence>
<protein>
    <submittedName>
        <fullName evidence="5">Demethylmenaquinone methyltransferase</fullName>
    </submittedName>
</protein>
<keyword evidence="2" id="KW-0808">Transferase</keyword>
<keyword evidence="4" id="KW-0812">Transmembrane</keyword>
<name>A0ABP9V9F9_9BACT</name>
<reference evidence="5 6" key="1">
    <citation type="submission" date="2024-02" db="EMBL/GenBank/DDBJ databases">
        <title>Rubritalea halochordaticola NBRC 107102.</title>
        <authorList>
            <person name="Ichikawa N."/>
            <person name="Katano-Makiyama Y."/>
            <person name="Hidaka K."/>
        </authorList>
    </citation>
    <scope>NUCLEOTIDE SEQUENCE [LARGE SCALE GENOMIC DNA]</scope>
    <source>
        <strain evidence="5 6">NBRC 107102</strain>
    </source>
</reference>
<dbReference type="EMBL" id="BAABRL010000013">
    <property type="protein sequence ID" value="GAA5497257.1"/>
    <property type="molecule type" value="Genomic_DNA"/>
</dbReference>
<keyword evidence="3" id="KW-0949">S-adenosyl-L-methionine</keyword>
<evidence type="ECO:0000256" key="3">
    <source>
        <dbReference type="ARBA" id="ARBA00022691"/>
    </source>
</evidence>
<evidence type="ECO:0000256" key="1">
    <source>
        <dbReference type="ARBA" id="ARBA00022603"/>
    </source>
</evidence>
<gene>
    <name evidence="5" type="primary">menG_2</name>
    <name evidence="5" type="ORF">Rhal01_03450</name>
</gene>
<dbReference type="InterPro" id="IPR029063">
    <property type="entry name" value="SAM-dependent_MTases_sf"/>
</dbReference>
<keyword evidence="4" id="KW-0472">Membrane</keyword>
<dbReference type="PANTHER" id="PTHR42912">
    <property type="entry name" value="METHYLTRANSFERASE"/>
    <property type="match status" value="1"/>
</dbReference>
<keyword evidence="4" id="KW-1133">Transmembrane helix</keyword>
<dbReference type="InterPro" id="IPR023576">
    <property type="entry name" value="UbiE/COQ5_MeTrFase_CS"/>
</dbReference>
<evidence type="ECO:0000313" key="5">
    <source>
        <dbReference type="EMBL" id="GAA5497257.1"/>
    </source>
</evidence>
<comment type="caution">
    <text evidence="5">The sequence shown here is derived from an EMBL/GenBank/DDBJ whole genome shotgun (WGS) entry which is preliminary data.</text>
</comment>
<dbReference type="Gene3D" id="3.40.50.150">
    <property type="entry name" value="Vaccinia Virus protein VP39"/>
    <property type="match status" value="1"/>
</dbReference>
<dbReference type="CDD" id="cd02440">
    <property type="entry name" value="AdoMet_MTases"/>
    <property type="match status" value="1"/>
</dbReference>
<keyword evidence="6" id="KW-1185">Reference proteome</keyword>
<dbReference type="GO" id="GO:0008168">
    <property type="term" value="F:methyltransferase activity"/>
    <property type="evidence" value="ECO:0007669"/>
    <property type="project" value="UniProtKB-KW"/>
</dbReference>
<dbReference type="SUPFAM" id="SSF53335">
    <property type="entry name" value="S-adenosyl-L-methionine-dependent methyltransferases"/>
    <property type="match status" value="1"/>
</dbReference>
<feature type="transmembrane region" description="Helical" evidence="4">
    <location>
        <begin position="112"/>
        <end position="130"/>
    </location>
</feature>
<dbReference type="Pfam" id="PF01209">
    <property type="entry name" value="Ubie_methyltran"/>
    <property type="match status" value="1"/>
</dbReference>
<proteinExistence type="predicted"/>
<dbReference type="Proteomes" id="UP001424741">
    <property type="component" value="Unassembled WGS sequence"/>
</dbReference>
<dbReference type="PROSITE" id="PS01184">
    <property type="entry name" value="UBIE_2"/>
    <property type="match status" value="1"/>
</dbReference>
<organism evidence="5 6">
    <name type="scientific">Rubritalea halochordaticola</name>
    <dbReference type="NCBI Taxonomy" id="714537"/>
    <lineage>
        <taxon>Bacteria</taxon>
        <taxon>Pseudomonadati</taxon>
        <taxon>Verrucomicrobiota</taxon>
        <taxon>Verrucomicrobiia</taxon>
        <taxon>Verrucomicrobiales</taxon>
        <taxon>Rubritaleaceae</taxon>
        <taxon>Rubritalea</taxon>
    </lineage>
</organism>
<dbReference type="InterPro" id="IPR050508">
    <property type="entry name" value="Methyltransf_Superfamily"/>
</dbReference>